<feature type="region of interest" description="Disordered" evidence="1">
    <location>
        <begin position="237"/>
        <end position="268"/>
    </location>
</feature>
<dbReference type="SUPFAM" id="SSF56112">
    <property type="entry name" value="Protein kinase-like (PK-like)"/>
    <property type="match status" value="1"/>
</dbReference>
<dbReference type="AlphaFoldDB" id="A0A381Q2X9"/>
<feature type="compositionally biased region" description="Basic and acidic residues" evidence="1">
    <location>
        <begin position="237"/>
        <end position="246"/>
    </location>
</feature>
<reference evidence="2" key="1">
    <citation type="submission" date="2018-05" db="EMBL/GenBank/DDBJ databases">
        <authorList>
            <person name="Lanie J.A."/>
            <person name="Ng W.-L."/>
            <person name="Kazmierczak K.M."/>
            <person name="Andrzejewski T.M."/>
            <person name="Davidsen T.M."/>
            <person name="Wayne K.J."/>
            <person name="Tettelin H."/>
            <person name="Glass J.I."/>
            <person name="Rusch D."/>
            <person name="Podicherti R."/>
            <person name="Tsui H.-C.T."/>
            <person name="Winkler M.E."/>
        </authorList>
    </citation>
    <scope>NUCLEOTIDE SEQUENCE</scope>
</reference>
<protein>
    <recommendedName>
        <fullName evidence="3">Protein kinase domain-containing protein</fullName>
    </recommendedName>
</protein>
<evidence type="ECO:0000313" key="2">
    <source>
        <dbReference type="EMBL" id="SUZ73258.1"/>
    </source>
</evidence>
<proteinExistence type="predicted"/>
<dbReference type="EMBL" id="UINC01001172">
    <property type="protein sequence ID" value="SUZ73258.1"/>
    <property type="molecule type" value="Genomic_DNA"/>
</dbReference>
<accession>A0A381Q2X9</accession>
<evidence type="ECO:0008006" key="3">
    <source>
        <dbReference type="Google" id="ProtNLM"/>
    </source>
</evidence>
<dbReference type="Gene3D" id="1.10.510.10">
    <property type="entry name" value="Transferase(Phosphotransferase) domain 1"/>
    <property type="match status" value="1"/>
</dbReference>
<dbReference type="Pfam" id="PF06293">
    <property type="entry name" value="Kdo"/>
    <property type="match status" value="1"/>
</dbReference>
<dbReference type="InterPro" id="IPR011009">
    <property type="entry name" value="Kinase-like_dom_sf"/>
</dbReference>
<gene>
    <name evidence="2" type="ORF">METZ01_LOCUS26112</name>
</gene>
<dbReference type="InterPro" id="IPR018247">
    <property type="entry name" value="EF_Hand_1_Ca_BS"/>
</dbReference>
<sequence length="268" mass="29395">VAPPDGPPSKGFKRIKVGKGQILARTEAVSWSSQAVAEHGSLYQAALASASRTLYGRGPVPVVANPESAGPPWLVRRYYRGGLMRAFGDRFLRAGRPRSFGEVENSARIVEMGFVTPRIVAAAVYPSGAIYRADLVTEFVPRARTLADLLFGNPSEGRASQEARREALACVATLITRLSKAGVRHKDLNAGNVLIAREAQHVHAILLDLDQCRPGRPNDLMNAKRLRRRLARSIRKLDSVRPRSDHDDEGNLTNDEMRRLLGLDSKTS</sequence>
<organism evidence="2">
    <name type="scientific">marine metagenome</name>
    <dbReference type="NCBI Taxonomy" id="408172"/>
    <lineage>
        <taxon>unclassified sequences</taxon>
        <taxon>metagenomes</taxon>
        <taxon>ecological metagenomes</taxon>
    </lineage>
</organism>
<evidence type="ECO:0000256" key="1">
    <source>
        <dbReference type="SAM" id="MobiDB-lite"/>
    </source>
</evidence>
<name>A0A381Q2X9_9ZZZZ</name>
<feature type="non-terminal residue" evidence="2">
    <location>
        <position position="1"/>
    </location>
</feature>
<dbReference type="PROSITE" id="PS00018">
    <property type="entry name" value="EF_HAND_1"/>
    <property type="match status" value="1"/>
</dbReference>
<feature type="compositionally biased region" description="Basic and acidic residues" evidence="1">
    <location>
        <begin position="255"/>
        <end position="268"/>
    </location>
</feature>